<sequence>MVGERGTPMDNIIAWNIRGLNWPNKQEDLKAFLHTNKVGMIGLIETKIKMTNDSVVAIRTFPGWRWDNNSTLTIKGRLWIAWQPRSYEVRVIQNSDQIIHSYVTQVNTNKKFYITFIYGINHEQQRQQMWEELKAISHQDRKAKMVYKQSSHTESLLSREQYEETMAIWSRTWIRETI</sequence>
<evidence type="ECO:0000313" key="1">
    <source>
        <dbReference type="EMBL" id="KAJ8446035.1"/>
    </source>
</evidence>
<comment type="caution">
    <text evidence="1">The sequence shown here is derived from an EMBL/GenBank/DDBJ whole genome shotgun (WGS) entry which is preliminary data.</text>
</comment>
<evidence type="ECO:0000313" key="2">
    <source>
        <dbReference type="Proteomes" id="UP001153076"/>
    </source>
</evidence>
<accession>A0A9Q1KN70</accession>
<dbReference type="AlphaFoldDB" id="A0A9Q1KN70"/>
<reference evidence="1" key="1">
    <citation type="submission" date="2022-04" db="EMBL/GenBank/DDBJ databases">
        <title>Carnegiea gigantea Genome sequencing and assembly v2.</title>
        <authorList>
            <person name="Copetti D."/>
            <person name="Sanderson M.J."/>
            <person name="Burquez A."/>
            <person name="Wojciechowski M.F."/>
        </authorList>
    </citation>
    <scope>NUCLEOTIDE SEQUENCE</scope>
    <source>
        <strain evidence="1">SGP5-SGP5p</strain>
        <tissue evidence="1">Aerial part</tissue>
    </source>
</reference>
<protein>
    <submittedName>
        <fullName evidence="1">Uncharacterized protein</fullName>
    </submittedName>
</protein>
<dbReference type="InterPro" id="IPR036691">
    <property type="entry name" value="Endo/exonu/phosph_ase_sf"/>
</dbReference>
<organism evidence="1 2">
    <name type="scientific">Carnegiea gigantea</name>
    <dbReference type="NCBI Taxonomy" id="171969"/>
    <lineage>
        <taxon>Eukaryota</taxon>
        <taxon>Viridiplantae</taxon>
        <taxon>Streptophyta</taxon>
        <taxon>Embryophyta</taxon>
        <taxon>Tracheophyta</taxon>
        <taxon>Spermatophyta</taxon>
        <taxon>Magnoliopsida</taxon>
        <taxon>eudicotyledons</taxon>
        <taxon>Gunneridae</taxon>
        <taxon>Pentapetalae</taxon>
        <taxon>Caryophyllales</taxon>
        <taxon>Cactineae</taxon>
        <taxon>Cactaceae</taxon>
        <taxon>Cactoideae</taxon>
        <taxon>Echinocereeae</taxon>
        <taxon>Carnegiea</taxon>
    </lineage>
</organism>
<name>A0A9Q1KN70_9CARY</name>
<dbReference type="OrthoDB" id="1742140at2759"/>
<dbReference type="PANTHER" id="PTHR35218:SF9">
    <property type="entry name" value="ENDONUCLEASE_EXONUCLEASE_PHOSPHATASE DOMAIN-CONTAINING PROTEIN"/>
    <property type="match status" value="1"/>
</dbReference>
<keyword evidence="2" id="KW-1185">Reference proteome</keyword>
<dbReference type="Proteomes" id="UP001153076">
    <property type="component" value="Unassembled WGS sequence"/>
</dbReference>
<dbReference type="EMBL" id="JAKOGI010000062">
    <property type="protein sequence ID" value="KAJ8446035.1"/>
    <property type="molecule type" value="Genomic_DNA"/>
</dbReference>
<gene>
    <name evidence="1" type="ORF">Cgig2_012379</name>
</gene>
<dbReference type="SUPFAM" id="SSF56219">
    <property type="entry name" value="DNase I-like"/>
    <property type="match status" value="1"/>
</dbReference>
<proteinExistence type="predicted"/>
<dbReference type="Gene3D" id="3.60.10.10">
    <property type="entry name" value="Endonuclease/exonuclease/phosphatase"/>
    <property type="match status" value="1"/>
</dbReference>
<dbReference type="PANTHER" id="PTHR35218">
    <property type="entry name" value="RNASE H DOMAIN-CONTAINING PROTEIN"/>
    <property type="match status" value="1"/>
</dbReference>